<evidence type="ECO:0000256" key="8">
    <source>
        <dbReference type="RuleBase" id="RU003322"/>
    </source>
</evidence>
<keyword evidence="6 7" id="KW-0143">Chaperone</keyword>
<evidence type="ECO:0000256" key="5">
    <source>
        <dbReference type="ARBA" id="ARBA00023016"/>
    </source>
</evidence>
<comment type="similarity">
    <text evidence="1 7 8">Belongs to the heat shock protein 70 family.</text>
</comment>
<name>A0ABP8B4Q9_9ACTN</name>
<dbReference type="InterPro" id="IPR043129">
    <property type="entry name" value="ATPase_NBD"/>
</dbReference>
<keyword evidence="3 7" id="KW-0547">Nucleotide-binding</keyword>
<dbReference type="CDD" id="cd10234">
    <property type="entry name" value="ASKHA_NBD_HSP70_DnaK-like"/>
    <property type="match status" value="1"/>
</dbReference>
<evidence type="ECO:0000256" key="6">
    <source>
        <dbReference type="ARBA" id="ARBA00023186"/>
    </source>
</evidence>
<dbReference type="Gene3D" id="2.60.34.10">
    <property type="entry name" value="Substrate Binding Domain Of DNAk, Chain A, domain 1"/>
    <property type="match status" value="1"/>
</dbReference>
<dbReference type="SUPFAM" id="SSF53067">
    <property type="entry name" value="Actin-like ATPase domain"/>
    <property type="match status" value="2"/>
</dbReference>
<dbReference type="Gene3D" id="3.90.640.10">
    <property type="entry name" value="Actin, Chain A, domain 4"/>
    <property type="match status" value="1"/>
</dbReference>
<keyword evidence="2 7" id="KW-0597">Phosphoprotein</keyword>
<evidence type="ECO:0000256" key="1">
    <source>
        <dbReference type="ARBA" id="ARBA00007381"/>
    </source>
</evidence>
<dbReference type="NCBIfam" id="NF001413">
    <property type="entry name" value="PRK00290.1"/>
    <property type="match status" value="1"/>
</dbReference>
<dbReference type="InterPro" id="IPR029047">
    <property type="entry name" value="HSP70_peptide-bd_sf"/>
</dbReference>
<protein>
    <recommendedName>
        <fullName evidence="7">Chaperone protein DnaK</fullName>
    </recommendedName>
    <alternativeName>
        <fullName evidence="7">HSP70</fullName>
    </alternativeName>
    <alternativeName>
        <fullName evidence="7">Heat shock 70 kDa protein</fullName>
    </alternativeName>
    <alternativeName>
        <fullName evidence="7">Heat shock protein 70</fullName>
    </alternativeName>
</protein>
<evidence type="ECO:0000256" key="3">
    <source>
        <dbReference type="ARBA" id="ARBA00022741"/>
    </source>
</evidence>
<feature type="compositionally biased region" description="Acidic residues" evidence="9">
    <location>
        <begin position="628"/>
        <end position="638"/>
    </location>
</feature>
<proteinExistence type="evidence at transcript level"/>
<feature type="modified residue" description="Phosphothreonine; by autocatalysis" evidence="7">
    <location>
        <position position="196"/>
    </location>
</feature>
<dbReference type="PRINTS" id="PR00301">
    <property type="entry name" value="HEATSHOCK70"/>
</dbReference>
<dbReference type="Gene3D" id="1.20.1270.10">
    <property type="match status" value="1"/>
</dbReference>
<dbReference type="PROSITE" id="PS00329">
    <property type="entry name" value="HSP70_2"/>
    <property type="match status" value="1"/>
</dbReference>
<evidence type="ECO:0000313" key="11">
    <source>
        <dbReference type="Proteomes" id="UP001501251"/>
    </source>
</evidence>
<feature type="region of interest" description="Disordered" evidence="9">
    <location>
        <begin position="596"/>
        <end position="638"/>
    </location>
</feature>
<evidence type="ECO:0000256" key="9">
    <source>
        <dbReference type="SAM" id="MobiDB-lite"/>
    </source>
</evidence>
<dbReference type="HAMAP" id="MF_00332">
    <property type="entry name" value="DnaK"/>
    <property type="match status" value="1"/>
</dbReference>
<evidence type="ECO:0000256" key="2">
    <source>
        <dbReference type="ARBA" id="ARBA00022553"/>
    </source>
</evidence>
<dbReference type="EMBL" id="BAABAQ010000009">
    <property type="protein sequence ID" value="GAA4197924.1"/>
    <property type="molecule type" value="Genomic_DNA"/>
</dbReference>
<dbReference type="PANTHER" id="PTHR19375">
    <property type="entry name" value="HEAT SHOCK PROTEIN 70KDA"/>
    <property type="match status" value="1"/>
</dbReference>
<organism evidence="10 11">
    <name type="scientific">Streptosporangium oxazolinicum</name>
    <dbReference type="NCBI Taxonomy" id="909287"/>
    <lineage>
        <taxon>Bacteria</taxon>
        <taxon>Bacillati</taxon>
        <taxon>Actinomycetota</taxon>
        <taxon>Actinomycetes</taxon>
        <taxon>Streptosporangiales</taxon>
        <taxon>Streptosporangiaceae</taxon>
        <taxon>Streptosporangium</taxon>
    </lineage>
</organism>
<dbReference type="PROSITE" id="PS00297">
    <property type="entry name" value="HSP70_1"/>
    <property type="match status" value="1"/>
</dbReference>
<gene>
    <name evidence="10" type="primary">dnaK_2</name>
    <name evidence="7" type="synonym">dnaK</name>
    <name evidence="10" type="ORF">GCM10022252_47510</name>
</gene>
<dbReference type="Gene3D" id="3.30.420.40">
    <property type="match status" value="2"/>
</dbReference>
<accession>A0ABP8B4Q9</accession>
<dbReference type="InterPro" id="IPR018181">
    <property type="entry name" value="Heat_shock_70_CS"/>
</dbReference>
<dbReference type="InterPro" id="IPR013126">
    <property type="entry name" value="Hsp_70_fam"/>
</dbReference>
<feature type="compositionally biased region" description="Gly residues" evidence="9">
    <location>
        <begin position="596"/>
        <end position="623"/>
    </location>
</feature>
<sequence>MAKTVGIDLGTTNSVIATMEGDKATVIPNSEGARTTPSVVAFTENGERLVGQLARRQAILNPKGTIYSAKRFIGRRHDEVSSELNAVSFDVVPGPDGAVRFKINEKPYAPEEIAAAILRKLVDDASKFLGEKVTEAVITVPAYFNDSQRQATKDAGRIAGLEVLRIINEPTAAALAYGLDREESETVLVFDLGGGTFDVSILAIGDGVVEVRSTAGDTHLGGDDFDRRVVDYLADEFQRDNGIDLRQDPQALQRLFEAAEKAKVELSSVTQTQISLPFITADASGPKHLNTTLRRSTFEEITADLLERCRGPVQQAMADAKLTADDIDEVILVGGSTRMPAVQNLVRRMTGGKEPNMTVNPDEVVALGAAIQAAVIKGELKDVVLLDVTPLSLGIETLGGVMTKVIERNTTIPARRSETFSTAEDNQSAVDVVVLQGERERAADNRSLGRFRLESIRPAPRGVPQVDVTFDVDANGILNVSAKDKDTGAEQRITISESSNLDKSEVERMVADSERHREEDRRTRQVVDARNELDSAAYQVERRLAELGGSVPVHEKARAEMLVHDARDAIKQEAPLDRVRSLTPELQQVYQSLGAAGSGAAGAGGSTGSTGGPGTSGASGSPGGRDDDVIDAEFTTDE</sequence>
<dbReference type="NCBIfam" id="TIGR02350">
    <property type="entry name" value="prok_dnaK"/>
    <property type="match status" value="1"/>
</dbReference>
<comment type="induction">
    <text evidence="7">By stress conditions e.g. heat shock.</text>
</comment>
<comment type="caution">
    <text evidence="10">The sequence shown here is derived from an EMBL/GenBank/DDBJ whole genome shotgun (WGS) entry which is preliminary data.</text>
</comment>
<reference evidence="11" key="1">
    <citation type="journal article" date="2019" name="Int. J. Syst. Evol. Microbiol.">
        <title>The Global Catalogue of Microorganisms (GCM) 10K type strain sequencing project: providing services to taxonomists for standard genome sequencing and annotation.</title>
        <authorList>
            <consortium name="The Broad Institute Genomics Platform"/>
            <consortium name="The Broad Institute Genome Sequencing Center for Infectious Disease"/>
            <person name="Wu L."/>
            <person name="Ma J."/>
        </authorList>
    </citation>
    <scope>NUCLEOTIDE SEQUENCE [LARGE SCALE GENOMIC DNA]</scope>
    <source>
        <strain evidence="11">JCM 17388</strain>
    </source>
</reference>
<dbReference type="RefSeq" id="WP_344920216.1">
    <property type="nucleotide sequence ID" value="NZ_BAABAQ010000009.1"/>
</dbReference>
<dbReference type="InterPro" id="IPR012725">
    <property type="entry name" value="Chaperone_DnaK"/>
</dbReference>
<dbReference type="InterPro" id="IPR029048">
    <property type="entry name" value="HSP70_C_sf"/>
</dbReference>
<dbReference type="SUPFAM" id="SSF100920">
    <property type="entry name" value="Heat shock protein 70kD (HSP70), peptide-binding domain"/>
    <property type="match status" value="1"/>
</dbReference>
<keyword evidence="4 7" id="KW-0067">ATP-binding</keyword>
<evidence type="ECO:0000256" key="4">
    <source>
        <dbReference type="ARBA" id="ARBA00022840"/>
    </source>
</evidence>
<comment type="function">
    <text evidence="7">Acts as a chaperone.</text>
</comment>
<dbReference type="Pfam" id="PF00012">
    <property type="entry name" value="HSP70"/>
    <property type="match status" value="1"/>
</dbReference>
<evidence type="ECO:0000313" key="10">
    <source>
        <dbReference type="EMBL" id="GAA4197924.1"/>
    </source>
</evidence>
<dbReference type="Proteomes" id="UP001501251">
    <property type="component" value="Unassembled WGS sequence"/>
</dbReference>
<evidence type="ECO:0000256" key="7">
    <source>
        <dbReference type="HAMAP-Rule" id="MF_00332"/>
    </source>
</evidence>
<keyword evidence="5 7" id="KW-0346">Stress response</keyword>
<keyword evidence="11" id="KW-1185">Reference proteome</keyword>